<gene>
    <name evidence="1" type="ORF">F9C07_2902</name>
</gene>
<dbReference type="VEuPathDB" id="FungiDB:F9C07_2902"/>
<dbReference type="EMBL" id="CP044622">
    <property type="protein sequence ID" value="QRD82178.1"/>
    <property type="molecule type" value="Genomic_DNA"/>
</dbReference>
<dbReference type="Proteomes" id="UP000596276">
    <property type="component" value="Chromosome 2"/>
</dbReference>
<proteinExistence type="predicted"/>
<evidence type="ECO:0000313" key="1">
    <source>
        <dbReference type="EMBL" id="QRD82178.1"/>
    </source>
</evidence>
<accession>A0A7U2MEJ2</accession>
<protein>
    <submittedName>
        <fullName evidence="1">Uncharacterized protein</fullName>
    </submittedName>
</protein>
<evidence type="ECO:0000313" key="2">
    <source>
        <dbReference type="Proteomes" id="UP000596276"/>
    </source>
</evidence>
<organism evidence="1 2">
    <name type="scientific">Aspergillus flavus (strain ATCC 200026 / FGSC A1120 / IAM 13836 / NRRL 3357 / JCM 12722 / SRRC 167)</name>
    <dbReference type="NCBI Taxonomy" id="332952"/>
    <lineage>
        <taxon>Eukaryota</taxon>
        <taxon>Fungi</taxon>
        <taxon>Dikarya</taxon>
        <taxon>Ascomycota</taxon>
        <taxon>Pezizomycotina</taxon>
        <taxon>Eurotiomycetes</taxon>
        <taxon>Eurotiomycetidae</taxon>
        <taxon>Eurotiales</taxon>
        <taxon>Aspergillaceae</taxon>
        <taxon>Aspergillus</taxon>
        <taxon>Aspergillus subgen. Circumdati</taxon>
    </lineage>
</organism>
<keyword evidence="2" id="KW-1185">Reference proteome</keyword>
<sequence>MVVGILQLSELTTYSSSRSSGPYTAGKKSFRRTALFKTTLSNPKAVDTFLIDFLF</sequence>
<dbReference type="AlphaFoldDB" id="A0A7U2MEJ2"/>
<reference evidence="2" key="1">
    <citation type="journal article" date="2021" name="G3 (Bethesda)">
        <title>Chromosome assembled and annotated genome sequence of Aspergillus flavus NRRL 3357.</title>
        <authorList>
            <person name="Skerker J.M."/>
            <person name="Pianalto K.M."/>
            <person name="Mondo S.J."/>
            <person name="Yang K."/>
            <person name="Arkin A.P."/>
            <person name="Keller N.P."/>
            <person name="Grigoriev I.V."/>
            <person name="Louise Glass N.L."/>
        </authorList>
    </citation>
    <scope>NUCLEOTIDE SEQUENCE [LARGE SCALE GENOMIC DNA]</scope>
    <source>
        <strain evidence="2">ATCC 200026 / FGSC A1120 / IAM 13836 / NRRL 3357 / JCM 12722 / SRRC 167</strain>
    </source>
</reference>
<name>A0A7U2MEJ2_ASPFN</name>